<proteinExistence type="predicted"/>
<dbReference type="EMBL" id="HBIR01060011">
    <property type="protein sequence ID" value="CAE0598302.1"/>
    <property type="molecule type" value="Transcribed_RNA"/>
</dbReference>
<gene>
    <name evidence="1" type="ORF">EHUX00137_LOCUS46666</name>
</gene>
<organism evidence="1">
    <name type="scientific">Emiliania huxleyi</name>
    <name type="common">Coccolithophore</name>
    <name type="synonym">Pontosphaera huxleyi</name>
    <dbReference type="NCBI Taxonomy" id="2903"/>
    <lineage>
        <taxon>Eukaryota</taxon>
        <taxon>Haptista</taxon>
        <taxon>Haptophyta</taxon>
        <taxon>Prymnesiophyceae</taxon>
        <taxon>Isochrysidales</taxon>
        <taxon>Noelaerhabdaceae</taxon>
        <taxon>Emiliania</taxon>
    </lineage>
</organism>
<dbReference type="AlphaFoldDB" id="A0A7S3TYZ4"/>
<reference evidence="1" key="1">
    <citation type="submission" date="2021-01" db="EMBL/GenBank/DDBJ databases">
        <authorList>
            <person name="Corre E."/>
            <person name="Pelletier E."/>
            <person name="Niang G."/>
            <person name="Scheremetjew M."/>
            <person name="Finn R."/>
            <person name="Kale V."/>
            <person name="Holt S."/>
            <person name="Cochrane G."/>
            <person name="Meng A."/>
            <person name="Brown T."/>
            <person name="Cohen L."/>
        </authorList>
    </citation>
    <scope>NUCLEOTIDE SEQUENCE</scope>
    <source>
        <strain evidence="1">379</strain>
    </source>
</reference>
<accession>A0A7S3TYZ4</accession>
<protein>
    <submittedName>
        <fullName evidence="1">Uncharacterized protein</fullName>
    </submittedName>
</protein>
<evidence type="ECO:0000313" key="1">
    <source>
        <dbReference type="EMBL" id="CAE0598302.1"/>
    </source>
</evidence>
<sequence length="131" mass="14679">MDMQLSPSRSLRATVGCCRVLEGHTRLAVHADFEAFRAAFFRELDSPRCPVTDEPLERVTSHVHHDGGLTAFQALVRAFVREQHVNLSRIESLAGRLLDDSLRGTFVAYHKERARLMVVSGTANLSHLRKG</sequence>
<name>A0A7S3TYZ4_EMIHU</name>